<dbReference type="Pfam" id="PF04738">
    <property type="entry name" value="Lant_dehydr_N"/>
    <property type="match status" value="1"/>
</dbReference>
<proteinExistence type="predicted"/>
<gene>
    <name evidence="2" type="ORF">GCM10007977_040560</name>
</gene>
<dbReference type="AlphaFoldDB" id="A0A917TSD6"/>
<dbReference type="InterPro" id="IPR006827">
    <property type="entry name" value="Lant_deHydtase_N"/>
</dbReference>
<feature type="domain" description="Lantibiotic dehydratase N-terminal" evidence="1">
    <location>
        <begin position="142"/>
        <end position="816"/>
    </location>
</feature>
<reference evidence="2" key="2">
    <citation type="submission" date="2020-09" db="EMBL/GenBank/DDBJ databases">
        <authorList>
            <person name="Sun Q."/>
            <person name="Ohkuma M."/>
        </authorList>
    </citation>
    <scope>NUCLEOTIDE SEQUENCE</scope>
    <source>
        <strain evidence="2">JCM 19831</strain>
    </source>
</reference>
<dbReference type="EMBL" id="BMPI01000018">
    <property type="protein sequence ID" value="GGM34951.1"/>
    <property type="molecule type" value="Genomic_DNA"/>
</dbReference>
<evidence type="ECO:0000313" key="2">
    <source>
        <dbReference type="EMBL" id="GGM34951.1"/>
    </source>
</evidence>
<evidence type="ECO:0000313" key="3">
    <source>
        <dbReference type="Proteomes" id="UP000642070"/>
    </source>
</evidence>
<dbReference type="Proteomes" id="UP000642070">
    <property type="component" value="Unassembled WGS sequence"/>
</dbReference>
<evidence type="ECO:0000259" key="1">
    <source>
        <dbReference type="Pfam" id="PF04738"/>
    </source>
</evidence>
<protein>
    <recommendedName>
        <fullName evidence="1">Lantibiotic dehydratase N-terminal domain-containing protein</fullName>
    </recommendedName>
</protein>
<keyword evidence="3" id="KW-1185">Reference proteome</keyword>
<comment type="caution">
    <text evidence="2">The sequence shown here is derived from an EMBL/GenBank/DDBJ whole genome shotgun (WGS) entry which is preliminary data.</text>
</comment>
<organism evidence="2 3">
    <name type="scientific">Dactylosporangium sucinum</name>
    <dbReference type="NCBI Taxonomy" id="1424081"/>
    <lineage>
        <taxon>Bacteria</taxon>
        <taxon>Bacillati</taxon>
        <taxon>Actinomycetota</taxon>
        <taxon>Actinomycetes</taxon>
        <taxon>Micromonosporales</taxon>
        <taxon>Micromonosporaceae</taxon>
        <taxon>Dactylosporangium</taxon>
    </lineage>
</organism>
<sequence length="898" mass="100676">MTDPVSWRLGRWYMLRVASLPVELLTGLRFSGSVAWADSVIAERDRLAADGRRLSDLLHEYIGEHLDEHARRSLLAARRQIFNNRMPRDVAALHGVAGDLGAALAAWLRDRAALDVLTATGPDVVAADTRRSRAVLRELAGDPRLRNGLLLASSSLDTYLDGYRTADRPNLSKRERRIERSLLEYLYRIAYKTSPFSTFTGLAVGEFADSERATLFAGHVGKRWHSNPRLNVAVLGRLSDLIVANDELCADLPVRLTPGWKSELDRIRYVRQSTNYGDDAATVGFDLVRTDVYYLSRNTSLERTLEVLEREPGLRFRDFVDRVRVIEQATAEEGERWARALSRLGLLEVAAPRLDIHQTDPVRGFAADLRRLDQPWAEALAARLDAVAARIGRYVHAEVPERREILGWLRAELTAAQQSLGAQDATLPQTLLYEDMRLEVDSLVTGRTEWIDRVGTDLQTIGSVQPVFDFMRPQQLLLRAFFLIRYGRGGRCDDLLKFVHDFQEDIYDQYVEATERQWNSAGSTRRSGLNNWLNSPEITALEQARQRFTDGMRRAWAALPAGAAELVLDDDFMAAVAGELAPAARTFSPMAHFIQLARTPDGPLAVLNQSFGSLSFPFSRFTHCFTEEGGDLATLVREENRLRQPGGAVFAELVGGVLTTNLNLHGRLIDYQLVCPGETGSVPVEEQIALDDLYIEHDEAADRVVLRSRRLGREVVPVYLGYLIPMALPAIPRVLTLFAPTSVGAMRPWDGVPEAESTAGVTGRPRIRFRNTVIRRRSWKVEVGALPAREPDASDATWLLSWRSWQREHGLPDRVFARFGNPAGTRERAWRDSSKPHYVDFGSVHSLVVLDHLARNAGGDVGFEEMLPTEDQLSVTSDQGHHVAEMIVEMIKYERGAQ</sequence>
<accession>A0A917TSD6</accession>
<name>A0A917TSD6_9ACTN</name>
<dbReference type="RefSeq" id="WP_229835564.1">
    <property type="nucleotide sequence ID" value="NZ_BMPI01000018.1"/>
</dbReference>
<reference evidence="2" key="1">
    <citation type="journal article" date="2014" name="Int. J. Syst. Evol. Microbiol.">
        <title>Complete genome sequence of Corynebacterium casei LMG S-19264T (=DSM 44701T), isolated from a smear-ripened cheese.</title>
        <authorList>
            <consortium name="US DOE Joint Genome Institute (JGI-PGF)"/>
            <person name="Walter F."/>
            <person name="Albersmeier A."/>
            <person name="Kalinowski J."/>
            <person name="Ruckert C."/>
        </authorList>
    </citation>
    <scope>NUCLEOTIDE SEQUENCE</scope>
    <source>
        <strain evidence="2">JCM 19831</strain>
    </source>
</reference>